<comment type="pathway">
    <text evidence="5">Amino-acid biosynthesis; L-leucine biosynthesis; L-leucine from 3-methyl-2-oxobutanoate: step 4/4.</text>
</comment>
<dbReference type="AlphaFoldDB" id="A0A8J6NGH5"/>
<evidence type="ECO:0000313" key="19">
    <source>
        <dbReference type="EMBL" id="MBC8318872.1"/>
    </source>
</evidence>
<evidence type="ECO:0000256" key="15">
    <source>
        <dbReference type="PIRSR" id="PIRSR006468-1"/>
    </source>
</evidence>
<evidence type="ECO:0000256" key="18">
    <source>
        <dbReference type="RuleBase" id="RU004517"/>
    </source>
</evidence>
<proteinExistence type="inferred from homology"/>
<keyword evidence="10 17" id="KW-0663">Pyridoxal phosphate</keyword>
<dbReference type="Pfam" id="PF01063">
    <property type="entry name" value="Aminotran_4"/>
    <property type="match status" value="1"/>
</dbReference>
<evidence type="ECO:0000256" key="10">
    <source>
        <dbReference type="ARBA" id="ARBA00022898"/>
    </source>
</evidence>
<dbReference type="UniPathway" id="UPA00047">
    <property type="reaction ID" value="UER00058"/>
</dbReference>
<dbReference type="CDD" id="cd01557">
    <property type="entry name" value="BCAT_beta_family"/>
    <property type="match status" value="1"/>
</dbReference>
<dbReference type="InterPro" id="IPR036038">
    <property type="entry name" value="Aminotransferase-like"/>
</dbReference>
<dbReference type="UniPathway" id="UPA00048">
    <property type="reaction ID" value="UER00073"/>
</dbReference>
<reference evidence="19 20" key="1">
    <citation type="submission" date="2020-08" db="EMBL/GenBank/DDBJ databases">
        <title>Bridging the membrane lipid divide: bacteria of the FCB group superphylum have the potential to synthesize archaeal ether lipids.</title>
        <authorList>
            <person name="Villanueva L."/>
            <person name="Von Meijenfeldt F.A.B."/>
            <person name="Westbye A.B."/>
            <person name="Yadav S."/>
            <person name="Hopmans E.C."/>
            <person name="Dutilh B.E."/>
            <person name="Sinninghe Damste J.S."/>
        </authorList>
    </citation>
    <scope>NUCLEOTIDE SEQUENCE [LARGE SCALE GENOMIC DNA]</scope>
    <source>
        <strain evidence="19">NIOZ-UU47</strain>
    </source>
</reference>
<dbReference type="UniPathway" id="UPA00049">
    <property type="reaction ID" value="UER00062"/>
</dbReference>
<dbReference type="GO" id="GO:0004084">
    <property type="term" value="F:branched-chain-amino-acid transaminase activity"/>
    <property type="evidence" value="ECO:0007669"/>
    <property type="project" value="UniProtKB-EC"/>
</dbReference>
<comment type="pathway">
    <text evidence="4">Amino-acid biosynthesis; L-valine biosynthesis; L-valine from pyruvate: step 4/4.</text>
</comment>
<evidence type="ECO:0000256" key="2">
    <source>
        <dbReference type="ARBA" id="ARBA00003109"/>
    </source>
</evidence>
<evidence type="ECO:0000256" key="5">
    <source>
        <dbReference type="ARBA" id="ARBA00005072"/>
    </source>
</evidence>
<dbReference type="InterPro" id="IPR018300">
    <property type="entry name" value="Aminotrans_IV_CS"/>
</dbReference>
<evidence type="ECO:0000256" key="6">
    <source>
        <dbReference type="ARBA" id="ARBA00009320"/>
    </source>
</evidence>
<comment type="catalytic activity">
    <reaction evidence="14 18">
        <text>L-leucine + 2-oxoglutarate = 4-methyl-2-oxopentanoate + L-glutamate</text>
        <dbReference type="Rhea" id="RHEA:18321"/>
        <dbReference type="ChEBI" id="CHEBI:16810"/>
        <dbReference type="ChEBI" id="CHEBI:17865"/>
        <dbReference type="ChEBI" id="CHEBI:29985"/>
        <dbReference type="ChEBI" id="CHEBI:57427"/>
        <dbReference type="EC" id="2.6.1.42"/>
    </reaction>
</comment>
<name>A0A8J6NGH5_9BACT</name>
<dbReference type="GO" id="GO:0009098">
    <property type="term" value="P:L-leucine biosynthetic process"/>
    <property type="evidence" value="ECO:0007669"/>
    <property type="project" value="UniProtKB-UniPathway"/>
</dbReference>
<evidence type="ECO:0000256" key="17">
    <source>
        <dbReference type="RuleBase" id="RU004516"/>
    </source>
</evidence>
<dbReference type="Gene3D" id="3.20.10.10">
    <property type="entry name" value="D-amino Acid Aminotransferase, subunit A, domain 2"/>
    <property type="match status" value="1"/>
</dbReference>
<keyword evidence="11 18" id="KW-0100">Branched-chain amino acid biosynthesis</keyword>
<evidence type="ECO:0000256" key="14">
    <source>
        <dbReference type="ARBA" id="ARBA00049229"/>
    </source>
</evidence>
<comment type="pathway">
    <text evidence="3">Amino-acid biosynthesis; L-isoleucine biosynthesis; L-isoleucine from 2-oxobutanoate: step 4/4.</text>
</comment>
<evidence type="ECO:0000256" key="8">
    <source>
        <dbReference type="ARBA" id="ARBA00022605"/>
    </source>
</evidence>
<accession>A0A8J6NGH5</accession>
<gene>
    <name evidence="19" type="ORF">H8E41_13295</name>
</gene>
<evidence type="ECO:0000256" key="3">
    <source>
        <dbReference type="ARBA" id="ARBA00004824"/>
    </source>
</evidence>
<dbReference type="SUPFAM" id="SSF56752">
    <property type="entry name" value="D-aminoacid aminotransferase-like PLP-dependent enzymes"/>
    <property type="match status" value="1"/>
</dbReference>
<dbReference type="Proteomes" id="UP000614424">
    <property type="component" value="Unassembled WGS sequence"/>
</dbReference>
<comment type="similarity">
    <text evidence="6 16">Belongs to the class-IV pyridoxal-phosphate-dependent aminotransferase family.</text>
</comment>
<comment type="caution">
    <text evidence="19">The sequence shown here is derived from an EMBL/GenBank/DDBJ whole genome shotgun (WGS) entry which is preliminary data.</text>
</comment>
<comment type="catalytic activity">
    <reaction evidence="13 18">
        <text>L-isoleucine + 2-oxoglutarate = (S)-3-methyl-2-oxopentanoate + L-glutamate</text>
        <dbReference type="Rhea" id="RHEA:24801"/>
        <dbReference type="ChEBI" id="CHEBI:16810"/>
        <dbReference type="ChEBI" id="CHEBI:29985"/>
        <dbReference type="ChEBI" id="CHEBI:35146"/>
        <dbReference type="ChEBI" id="CHEBI:58045"/>
        <dbReference type="EC" id="2.6.1.42"/>
    </reaction>
</comment>
<dbReference type="NCBIfam" id="TIGR01123">
    <property type="entry name" value="ilvE_II"/>
    <property type="match status" value="1"/>
</dbReference>
<evidence type="ECO:0000313" key="20">
    <source>
        <dbReference type="Proteomes" id="UP000614424"/>
    </source>
</evidence>
<dbReference type="EMBL" id="JACNJZ010000194">
    <property type="protein sequence ID" value="MBC8318872.1"/>
    <property type="molecule type" value="Genomic_DNA"/>
</dbReference>
<keyword evidence="7 18" id="KW-0032">Aminotransferase</keyword>
<evidence type="ECO:0000256" key="12">
    <source>
        <dbReference type="ARBA" id="ARBA00048212"/>
    </source>
</evidence>
<dbReference type="EC" id="2.6.1.42" evidence="18"/>
<protein>
    <recommendedName>
        <fullName evidence="18">Branched-chain-amino-acid aminotransferase</fullName>
        <ecNumber evidence="18">2.6.1.42</ecNumber>
    </recommendedName>
</protein>
<evidence type="ECO:0000256" key="16">
    <source>
        <dbReference type="RuleBase" id="RU004106"/>
    </source>
</evidence>
<organism evidence="19 20">
    <name type="scientific">Candidatus Desulfobia pelagia</name>
    <dbReference type="NCBI Taxonomy" id="2841692"/>
    <lineage>
        <taxon>Bacteria</taxon>
        <taxon>Pseudomonadati</taxon>
        <taxon>Thermodesulfobacteriota</taxon>
        <taxon>Desulfobulbia</taxon>
        <taxon>Desulfobulbales</taxon>
        <taxon>Desulfobulbaceae</taxon>
        <taxon>Candidatus Desulfobia</taxon>
    </lineage>
</organism>
<evidence type="ECO:0000256" key="1">
    <source>
        <dbReference type="ARBA" id="ARBA00001933"/>
    </source>
</evidence>
<dbReference type="InterPro" id="IPR005786">
    <property type="entry name" value="B_amino_transII"/>
</dbReference>
<dbReference type="NCBIfam" id="NF009897">
    <property type="entry name" value="PRK13357.1"/>
    <property type="match status" value="1"/>
</dbReference>
<evidence type="ECO:0000256" key="4">
    <source>
        <dbReference type="ARBA" id="ARBA00004931"/>
    </source>
</evidence>
<dbReference type="GO" id="GO:0009097">
    <property type="term" value="P:isoleucine biosynthetic process"/>
    <property type="evidence" value="ECO:0007669"/>
    <property type="project" value="UniProtKB-UniPathway"/>
</dbReference>
<dbReference type="FunFam" id="3.30.470.10:FF:000002">
    <property type="entry name" value="Branched-chain-amino-acid aminotransferase"/>
    <property type="match status" value="1"/>
</dbReference>
<sequence length="363" mass="39971">MLDITIKKAPPEQLKPKPDEKALGFGAIFTDHMFVMHYDTEKGWHDAQICKYQHFSLDPAAMALHYGQAIFEGLKAYRGKDNQIYLFRPQDNLARMNLSATRMCMPTIDTDDVLSALKRLLKIEQDWVPGINGASLYIRPTMIASEAALGVRPANQYIFFIILSPVGAYYPEGFNPVKIFVTDKYVRAVPGGVGNTKTAGNYAASIMAAVEAQKQGFTQVLWLDAVERKYIEEVGTMNIFFVIGDEVITPPLSGSILPGITRDSVLTLAKEWGLDVVERPIAIDEVFTAAGNGSLKEVFGTGTAAVISPVGSLYYKGETCIVNNGKTGELAQRLFDEMQSMQYGAKTDLFGWVERGTPDSNSL</sequence>
<evidence type="ECO:0000256" key="9">
    <source>
        <dbReference type="ARBA" id="ARBA00022679"/>
    </source>
</evidence>
<dbReference type="InterPro" id="IPR001544">
    <property type="entry name" value="Aminotrans_IV"/>
</dbReference>
<dbReference type="PANTHER" id="PTHR11825:SF44">
    <property type="entry name" value="BRANCHED-CHAIN-AMINO-ACID AMINOTRANSFERASE"/>
    <property type="match status" value="1"/>
</dbReference>
<comment type="cofactor">
    <cofactor evidence="1 17">
        <name>pyridoxal 5'-phosphate</name>
        <dbReference type="ChEBI" id="CHEBI:597326"/>
    </cofactor>
</comment>
<dbReference type="Gene3D" id="3.30.470.10">
    <property type="match status" value="1"/>
</dbReference>
<dbReference type="InterPro" id="IPR043132">
    <property type="entry name" value="BCAT-like_C"/>
</dbReference>
<evidence type="ECO:0000256" key="7">
    <source>
        <dbReference type="ARBA" id="ARBA00022576"/>
    </source>
</evidence>
<feature type="modified residue" description="N6-(pyridoxal phosphate)lysine" evidence="15">
    <location>
        <position position="197"/>
    </location>
</feature>
<evidence type="ECO:0000256" key="11">
    <source>
        <dbReference type="ARBA" id="ARBA00023304"/>
    </source>
</evidence>
<dbReference type="PROSITE" id="PS00770">
    <property type="entry name" value="AA_TRANSFER_CLASS_4"/>
    <property type="match status" value="1"/>
</dbReference>
<dbReference type="PIRSF" id="PIRSF006468">
    <property type="entry name" value="BCAT1"/>
    <property type="match status" value="1"/>
</dbReference>
<dbReference type="GO" id="GO:0009099">
    <property type="term" value="P:L-valine biosynthetic process"/>
    <property type="evidence" value="ECO:0007669"/>
    <property type="project" value="UniProtKB-UniPathway"/>
</dbReference>
<dbReference type="InterPro" id="IPR033939">
    <property type="entry name" value="BCAT_family"/>
</dbReference>
<comment type="function">
    <text evidence="2">Acts on leucine, isoleucine and valine.</text>
</comment>
<dbReference type="InterPro" id="IPR043131">
    <property type="entry name" value="BCAT-like_N"/>
</dbReference>
<keyword evidence="8 18" id="KW-0028">Amino-acid biosynthesis</keyword>
<evidence type="ECO:0000256" key="13">
    <source>
        <dbReference type="ARBA" id="ARBA00048798"/>
    </source>
</evidence>
<keyword evidence="9 18" id="KW-0808">Transferase</keyword>
<comment type="catalytic activity">
    <reaction evidence="12 18">
        <text>L-valine + 2-oxoglutarate = 3-methyl-2-oxobutanoate + L-glutamate</text>
        <dbReference type="Rhea" id="RHEA:24813"/>
        <dbReference type="ChEBI" id="CHEBI:11851"/>
        <dbReference type="ChEBI" id="CHEBI:16810"/>
        <dbReference type="ChEBI" id="CHEBI:29985"/>
        <dbReference type="ChEBI" id="CHEBI:57762"/>
        <dbReference type="EC" id="2.6.1.42"/>
    </reaction>
</comment>
<dbReference type="PANTHER" id="PTHR11825">
    <property type="entry name" value="SUBGROUP IIII AMINOTRANSFERASE"/>
    <property type="match status" value="1"/>
</dbReference>